<accession>A0AAW4PHQ9</accession>
<evidence type="ECO:0000313" key="1">
    <source>
        <dbReference type="EMBL" id="MBX0297519.1"/>
    </source>
</evidence>
<sequence>MTATQRPAVGDVVALTELEHAPRLLVTSVDENEETVTGVLLADLADKTLQRLAASVDDRSHREELVTALRRTTALARFCVPCPECRQVEQLVEHTRQEEAR</sequence>
<proteinExistence type="predicted"/>
<name>A0AAW4PHQ9_9EURY</name>
<dbReference type="RefSeq" id="WP_220582107.1">
    <property type="nucleotide sequence ID" value="NZ_RKLT01000021.1"/>
</dbReference>
<dbReference type="EMBL" id="RKLT01000021">
    <property type="protein sequence ID" value="MBX0297519.1"/>
    <property type="molecule type" value="Genomic_DNA"/>
</dbReference>
<comment type="caution">
    <text evidence="1">The sequence shown here is derived from an EMBL/GenBank/DDBJ whole genome shotgun (WGS) entry which is preliminary data.</text>
</comment>
<organism evidence="1 2">
    <name type="scientific">Haloarcula nitratireducens</name>
    <dbReference type="NCBI Taxonomy" id="2487749"/>
    <lineage>
        <taxon>Archaea</taxon>
        <taxon>Methanobacteriati</taxon>
        <taxon>Methanobacteriota</taxon>
        <taxon>Stenosarchaea group</taxon>
        <taxon>Halobacteria</taxon>
        <taxon>Halobacteriales</taxon>
        <taxon>Haloarculaceae</taxon>
        <taxon>Haloarcula</taxon>
    </lineage>
</organism>
<gene>
    <name evidence="1" type="ORF">EGH23_21820</name>
</gene>
<dbReference type="Proteomes" id="UP001430455">
    <property type="component" value="Unassembled WGS sequence"/>
</dbReference>
<dbReference type="AlphaFoldDB" id="A0AAW4PHQ9"/>
<protein>
    <submittedName>
        <fullName evidence="1">Uncharacterized protein</fullName>
    </submittedName>
</protein>
<reference evidence="1 2" key="1">
    <citation type="submission" date="2021-06" db="EMBL/GenBank/DDBJ databases">
        <title>Halomicroarcula sp. a new haloarchaeum isolated from saline soil.</title>
        <authorList>
            <person name="Duran-Viseras A."/>
            <person name="Sanchez-Porro C."/>
            <person name="Ventosa A."/>
        </authorList>
    </citation>
    <scope>NUCLEOTIDE SEQUENCE [LARGE SCALE GENOMIC DNA]</scope>
    <source>
        <strain evidence="1 2">F27</strain>
    </source>
</reference>
<evidence type="ECO:0000313" key="2">
    <source>
        <dbReference type="Proteomes" id="UP001430455"/>
    </source>
</evidence>
<keyword evidence="2" id="KW-1185">Reference proteome</keyword>